<feature type="binding site" evidence="6">
    <location>
        <position position="88"/>
    </location>
    <ligand>
        <name>substrate</name>
    </ligand>
</feature>
<dbReference type="AlphaFoldDB" id="A0A2M6WNU0"/>
<dbReference type="EMBL" id="PFAQ01000052">
    <property type="protein sequence ID" value="PIT94404.1"/>
    <property type="molecule type" value="Genomic_DNA"/>
</dbReference>
<dbReference type="PRINTS" id="PR00599">
    <property type="entry name" value="MAPEPTIDASE"/>
</dbReference>
<feature type="domain" description="Peptidase M24" evidence="8">
    <location>
        <begin position="19"/>
        <end position="254"/>
    </location>
</feature>
<evidence type="ECO:0000259" key="8">
    <source>
        <dbReference type="Pfam" id="PF00557"/>
    </source>
</evidence>
<proteinExistence type="inferred from homology"/>
<dbReference type="GO" id="GO:0004239">
    <property type="term" value="F:initiator methionyl aminopeptidase activity"/>
    <property type="evidence" value="ECO:0007669"/>
    <property type="project" value="UniProtKB-UniRule"/>
</dbReference>
<organism evidence="9 10">
    <name type="scientific">Candidatus Falkowbacteria bacterium CG10_big_fil_rev_8_21_14_0_10_39_9</name>
    <dbReference type="NCBI Taxonomy" id="1974566"/>
    <lineage>
        <taxon>Bacteria</taxon>
        <taxon>Candidatus Falkowiibacteriota</taxon>
    </lineage>
</organism>
<comment type="caution">
    <text evidence="9">The sequence shown here is derived from an EMBL/GenBank/DDBJ whole genome shotgun (WGS) entry which is preliminary data.</text>
</comment>
<dbReference type="PANTHER" id="PTHR43330:SF27">
    <property type="entry name" value="METHIONINE AMINOPEPTIDASE"/>
    <property type="match status" value="1"/>
</dbReference>
<evidence type="ECO:0000256" key="2">
    <source>
        <dbReference type="ARBA" id="ARBA00022438"/>
    </source>
</evidence>
<dbReference type="InterPro" id="IPR036005">
    <property type="entry name" value="Creatinase/aminopeptidase-like"/>
</dbReference>
<dbReference type="HAMAP" id="MF_01974">
    <property type="entry name" value="MetAP_1"/>
    <property type="match status" value="1"/>
</dbReference>
<dbReference type="EC" id="3.4.11.18" evidence="6 7"/>
<feature type="binding site" evidence="6">
    <location>
        <position position="180"/>
    </location>
    <ligand>
        <name>a divalent metal cation</name>
        <dbReference type="ChEBI" id="CHEBI:60240"/>
        <label>2</label>
        <note>catalytic</note>
    </ligand>
</feature>
<evidence type="ECO:0000256" key="3">
    <source>
        <dbReference type="ARBA" id="ARBA00022670"/>
    </source>
</evidence>
<dbReference type="GO" id="GO:0006508">
    <property type="term" value="P:proteolysis"/>
    <property type="evidence" value="ECO:0007669"/>
    <property type="project" value="UniProtKB-KW"/>
</dbReference>
<dbReference type="GO" id="GO:0046872">
    <property type="term" value="F:metal ion binding"/>
    <property type="evidence" value="ECO:0007669"/>
    <property type="project" value="UniProtKB-UniRule"/>
</dbReference>
<evidence type="ECO:0000256" key="7">
    <source>
        <dbReference type="RuleBase" id="RU003653"/>
    </source>
</evidence>
<name>A0A2M6WNU0_9BACT</name>
<dbReference type="Gene3D" id="3.90.230.10">
    <property type="entry name" value="Creatinase/methionine aminopeptidase superfamily"/>
    <property type="match status" value="1"/>
</dbReference>
<evidence type="ECO:0000256" key="5">
    <source>
        <dbReference type="ARBA" id="ARBA00022801"/>
    </source>
</evidence>
<evidence type="ECO:0000256" key="6">
    <source>
        <dbReference type="HAMAP-Rule" id="MF_01974"/>
    </source>
</evidence>
<dbReference type="NCBIfam" id="TIGR00500">
    <property type="entry name" value="met_pdase_I"/>
    <property type="match status" value="1"/>
</dbReference>
<dbReference type="CDD" id="cd01086">
    <property type="entry name" value="MetAP1"/>
    <property type="match status" value="1"/>
</dbReference>
<evidence type="ECO:0000256" key="4">
    <source>
        <dbReference type="ARBA" id="ARBA00022723"/>
    </source>
</evidence>
<feature type="binding site" evidence="6">
    <location>
        <position position="106"/>
    </location>
    <ligand>
        <name>a divalent metal cation</name>
        <dbReference type="ChEBI" id="CHEBI:60240"/>
        <label>1</label>
    </ligand>
</feature>
<feature type="binding site" evidence="6">
    <location>
        <position position="216"/>
    </location>
    <ligand>
        <name>a divalent metal cation</name>
        <dbReference type="ChEBI" id="CHEBI:60240"/>
        <label>2</label>
        <note>catalytic</note>
    </ligand>
</feature>
<evidence type="ECO:0000313" key="10">
    <source>
        <dbReference type="Proteomes" id="UP000228900"/>
    </source>
</evidence>
<protein>
    <recommendedName>
        <fullName evidence="6 7">Methionine aminopeptidase</fullName>
        <shortName evidence="6">MAP</shortName>
        <shortName evidence="6">MetAP</shortName>
        <ecNumber evidence="6 7">3.4.11.18</ecNumber>
    </recommendedName>
    <alternativeName>
        <fullName evidence="6">Peptidase M</fullName>
    </alternativeName>
</protein>
<sequence length="262" mass="28559">MIISNYMVTIKTAKEINIIRAGGHKLAVILQTLVQAVKLGVDTGYLEQLTNELIIKAGGRPSFKGYDMGGGLFFPTSLCASINNEVVHGAALPARVLRSGDIIDLDIGMEWQGLYTDTCLTVGVGKISHEAKQLIRVTKEALELGIRQVKPGNTLNDIGTAIENYADKFDYGVVRDLVGHGVGYQAHEEPNVFNYAIPKNSRENITLKEGMVLAIEPMINLGTWEVITAKNGYTVLTVDNSLSAHFEHTVVVTKTGYEILTK</sequence>
<feature type="binding site" evidence="6">
    <location>
        <position position="117"/>
    </location>
    <ligand>
        <name>a divalent metal cation</name>
        <dbReference type="ChEBI" id="CHEBI:60240"/>
        <label>1</label>
    </ligand>
</feature>
<gene>
    <name evidence="6 9" type="primary">map</name>
    <name evidence="9" type="ORF">COT98_03660</name>
</gene>
<feature type="binding site" evidence="6">
    <location>
        <position position="247"/>
    </location>
    <ligand>
        <name>a divalent metal cation</name>
        <dbReference type="ChEBI" id="CHEBI:60240"/>
        <label>1</label>
    </ligand>
</feature>
<dbReference type="PANTHER" id="PTHR43330">
    <property type="entry name" value="METHIONINE AMINOPEPTIDASE"/>
    <property type="match status" value="1"/>
</dbReference>
<evidence type="ECO:0000313" key="9">
    <source>
        <dbReference type="EMBL" id="PIT94404.1"/>
    </source>
</evidence>
<comment type="similarity">
    <text evidence="6">Belongs to the peptidase M24A family. Methionine aminopeptidase type 1 subfamily.</text>
</comment>
<dbReference type="Pfam" id="PF00557">
    <property type="entry name" value="Peptidase_M24"/>
    <property type="match status" value="1"/>
</dbReference>
<dbReference type="InterPro" id="IPR001714">
    <property type="entry name" value="Pept_M24_MAP"/>
</dbReference>
<dbReference type="Proteomes" id="UP000228900">
    <property type="component" value="Unassembled WGS sequence"/>
</dbReference>
<feature type="binding site" evidence="6">
    <location>
        <position position="247"/>
    </location>
    <ligand>
        <name>a divalent metal cation</name>
        <dbReference type="ChEBI" id="CHEBI:60240"/>
        <label>2</label>
        <note>catalytic</note>
    </ligand>
</feature>
<dbReference type="GO" id="GO:0070006">
    <property type="term" value="F:metalloaminopeptidase activity"/>
    <property type="evidence" value="ECO:0007669"/>
    <property type="project" value="UniProtKB-UniRule"/>
</dbReference>
<comment type="function">
    <text evidence="1 6">Removes the N-terminal methionine from nascent proteins. The N-terminal methionine is often cleaved when the second residue in the primary sequence is small and uncharged (Met-Ala-, Cys, Gly, Pro, Ser, Thr, or Val). Requires deformylation of the N(alpha)-formylated initiator methionine before it can be hydrolyzed.</text>
</comment>
<accession>A0A2M6WNU0</accession>
<comment type="subunit">
    <text evidence="6">Monomer.</text>
</comment>
<comment type="catalytic activity">
    <reaction evidence="6 7">
        <text>Release of N-terminal amino acids, preferentially methionine, from peptides and arylamides.</text>
        <dbReference type="EC" id="3.4.11.18"/>
    </reaction>
</comment>
<comment type="cofactor">
    <cofactor evidence="6">
        <name>Co(2+)</name>
        <dbReference type="ChEBI" id="CHEBI:48828"/>
    </cofactor>
    <cofactor evidence="6">
        <name>Zn(2+)</name>
        <dbReference type="ChEBI" id="CHEBI:29105"/>
    </cofactor>
    <cofactor evidence="6">
        <name>Mn(2+)</name>
        <dbReference type="ChEBI" id="CHEBI:29035"/>
    </cofactor>
    <cofactor evidence="6">
        <name>Fe(2+)</name>
        <dbReference type="ChEBI" id="CHEBI:29033"/>
    </cofactor>
    <text evidence="6">Binds 2 divalent metal cations per subunit. Has a high-affinity and a low affinity metal-binding site. The true nature of the physiological cofactor is under debate. The enzyme is active with cobalt, zinc, manganese or divalent iron ions. Most likely, methionine aminopeptidases function as mononuclear Fe(2+)-metalloproteases under physiological conditions, and the catalytically relevant metal-binding site has been assigned to the histidine-containing high-affinity site.</text>
</comment>
<feature type="binding site" evidence="6">
    <location>
        <position position="117"/>
    </location>
    <ligand>
        <name>a divalent metal cation</name>
        <dbReference type="ChEBI" id="CHEBI:60240"/>
        <label>2</label>
        <note>catalytic</note>
    </ligand>
</feature>
<reference evidence="10" key="1">
    <citation type="submission" date="2017-09" db="EMBL/GenBank/DDBJ databases">
        <title>Depth-based differentiation of microbial function through sediment-hosted aquifers and enrichment of novel symbionts in the deep terrestrial subsurface.</title>
        <authorList>
            <person name="Probst A.J."/>
            <person name="Ladd B."/>
            <person name="Jarett J.K."/>
            <person name="Geller-Mcgrath D.E."/>
            <person name="Sieber C.M.K."/>
            <person name="Emerson J.B."/>
            <person name="Anantharaman K."/>
            <person name="Thomas B.C."/>
            <person name="Malmstrom R."/>
            <person name="Stieglmeier M."/>
            <person name="Klingl A."/>
            <person name="Woyke T."/>
            <person name="Ryan C.M."/>
            <person name="Banfield J.F."/>
        </authorList>
    </citation>
    <scope>NUCLEOTIDE SEQUENCE [LARGE SCALE GENOMIC DNA]</scope>
</reference>
<evidence type="ECO:0000256" key="1">
    <source>
        <dbReference type="ARBA" id="ARBA00002521"/>
    </source>
</evidence>
<dbReference type="SUPFAM" id="SSF55920">
    <property type="entry name" value="Creatinase/aminopeptidase"/>
    <property type="match status" value="1"/>
</dbReference>
<keyword evidence="3 6" id="KW-0645">Protease</keyword>
<keyword evidence="2 6" id="KW-0031">Aminopeptidase</keyword>
<dbReference type="InterPro" id="IPR000994">
    <property type="entry name" value="Pept_M24"/>
</dbReference>
<feature type="binding site" evidence="6">
    <location>
        <position position="187"/>
    </location>
    <ligand>
        <name>substrate</name>
    </ligand>
</feature>
<keyword evidence="4 6" id="KW-0479">Metal-binding</keyword>
<keyword evidence="5 6" id="KW-0378">Hydrolase</keyword>
<dbReference type="InterPro" id="IPR002467">
    <property type="entry name" value="Pept_M24A_MAP1"/>
</dbReference>
<dbReference type="GO" id="GO:0005829">
    <property type="term" value="C:cytosol"/>
    <property type="evidence" value="ECO:0007669"/>
    <property type="project" value="TreeGrafter"/>
</dbReference>